<dbReference type="SMART" id="SM00382">
    <property type="entry name" value="AAA"/>
    <property type="match status" value="1"/>
</dbReference>
<feature type="domain" description="AAA+ ATPase" evidence="1">
    <location>
        <begin position="203"/>
        <end position="481"/>
    </location>
</feature>
<dbReference type="Gene3D" id="3.40.50.300">
    <property type="entry name" value="P-loop containing nucleotide triphosphate hydrolases"/>
    <property type="match status" value="1"/>
</dbReference>
<evidence type="ECO:0000313" key="3">
    <source>
        <dbReference type="Proteomes" id="UP000220629"/>
    </source>
</evidence>
<protein>
    <recommendedName>
        <fullName evidence="1">AAA+ ATPase domain-containing protein</fullName>
    </recommendedName>
</protein>
<dbReference type="InterPro" id="IPR051396">
    <property type="entry name" value="Bact_Antivir_Def_Nuclease"/>
</dbReference>
<comment type="caution">
    <text evidence="2">The sequence shown here is derived from an EMBL/GenBank/DDBJ whole genome shotgun (WGS) entry which is preliminary data.</text>
</comment>
<name>A0A2A7RZ88_BURGA</name>
<sequence>MDARIHVVSPRTSLRTAPPHSFILTQDNWDDFGYKTQYHLSYADGDGNVTHIGNVKILHINQPESSSSALHQAFDSLGDEYCSLGQSLDYYQRIAEMPEEDRNYVLSALKDVIRDRNRQTRFESEVGWRKSLLREIGSLDEFVPLASTILEQNYSELPSLGSRFEFRMPGWSSAVEFAFDAPNVPDVRPYLERAADGPPAELPRRISVVIGRNGSGKSTLLSRLARFAHASRGDRLRHNLTSLGELTPAGLGFSRILTVSYSGFDNFQVPGVTRRERQTIAEELARGTGRFIFCGLRDIGAELGSELDQSPGDDNQWTPFEDRQQTTMLKSAQTLSAEFARTVDRVRALERGSLLAIALQPILADPSFNDLRPTLYGQLMTGNCEQMFLAWSTGHKIVLHVICSLVAYVEPRSLILFDEPETHLHPPLLASLMHSLRRVLAEKDAYAVVATHSPVVLQETMAKHVHIISREGSETVVQRPGAETFGENIGILTSSVFNLTSEVTDFNETLRKLARQVQNLDQLEALFETGGLSLQARAYVMSVLASAR</sequence>
<reference evidence="3" key="1">
    <citation type="submission" date="2017-09" db="EMBL/GenBank/DDBJ databases">
        <title>FDA dAtabase for Regulatory Grade micrObial Sequences (FDA-ARGOS): Supporting development and validation of Infectious Disease Dx tests.</title>
        <authorList>
            <person name="Minogue T."/>
            <person name="Wolcott M."/>
            <person name="Wasieloski L."/>
            <person name="Aguilar W."/>
            <person name="Moore D."/>
            <person name="Tallon L."/>
            <person name="Sadzewicz L."/>
            <person name="Ott S."/>
            <person name="Zhao X."/>
            <person name="Nagaraj S."/>
            <person name="Vavikolanu K."/>
            <person name="Aluvathingal J."/>
            <person name="Nadendla S."/>
            <person name="Sichtig H."/>
        </authorList>
    </citation>
    <scope>NUCLEOTIDE SEQUENCE [LARGE SCALE GENOMIC DNA]</scope>
    <source>
        <strain evidence="3">FDAARGOS_390</strain>
    </source>
</reference>
<dbReference type="InterPro" id="IPR003593">
    <property type="entry name" value="AAA+_ATPase"/>
</dbReference>
<dbReference type="InterPro" id="IPR027417">
    <property type="entry name" value="P-loop_NTPase"/>
</dbReference>
<dbReference type="PANTHER" id="PTHR43581">
    <property type="entry name" value="ATP/GTP PHOSPHATASE"/>
    <property type="match status" value="1"/>
</dbReference>
<dbReference type="GO" id="GO:0016887">
    <property type="term" value="F:ATP hydrolysis activity"/>
    <property type="evidence" value="ECO:0007669"/>
    <property type="project" value="InterPro"/>
</dbReference>
<dbReference type="GO" id="GO:0005524">
    <property type="term" value="F:ATP binding"/>
    <property type="evidence" value="ECO:0007669"/>
    <property type="project" value="InterPro"/>
</dbReference>
<proteinExistence type="predicted"/>
<accession>A0A2A7RZ88</accession>
<dbReference type="AlphaFoldDB" id="A0A2A7RZ88"/>
<dbReference type="Pfam" id="PF13304">
    <property type="entry name" value="AAA_21"/>
    <property type="match status" value="1"/>
</dbReference>
<dbReference type="SUPFAM" id="SSF52540">
    <property type="entry name" value="P-loop containing nucleoside triphosphate hydrolases"/>
    <property type="match status" value="1"/>
</dbReference>
<dbReference type="InterPro" id="IPR003959">
    <property type="entry name" value="ATPase_AAA_core"/>
</dbReference>
<dbReference type="EMBL" id="PDDY01000004">
    <property type="protein sequence ID" value="PEH36572.1"/>
    <property type="molecule type" value="Genomic_DNA"/>
</dbReference>
<dbReference type="Proteomes" id="UP000220629">
    <property type="component" value="Unassembled WGS sequence"/>
</dbReference>
<gene>
    <name evidence="2" type="ORF">CRM94_18240</name>
</gene>
<organism evidence="2 3">
    <name type="scientific">Burkholderia gladioli</name>
    <name type="common">Pseudomonas marginata</name>
    <name type="synonym">Phytomonas marginata</name>
    <dbReference type="NCBI Taxonomy" id="28095"/>
    <lineage>
        <taxon>Bacteria</taxon>
        <taxon>Pseudomonadati</taxon>
        <taxon>Pseudomonadota</taxon>
        <taxon>Betaproteobacteria</taxon>
        <taxon>Burkholderiales</taxon>
        <taxon>Burkholderiaceae</taxon>
        <taxon>Burkholderia</taxon>
    </lineage>
</organism>
<evidence type="ECO:0000313" key="2">
    <source>
        <dbReference type="EMBL" id="PEH36572.1"/>
    </source>
</evidence>
<dbReference type="PANTHER" id="PTHR43581:SF2">
    <property type="entry name" value="EXCINUCLEASE ATPASE SUBUNIT"/>
    <property type="match status" value="1"/>
</dbReference>
<evidence type="ECO:0000259" key="1">
    <source>
        <dbReference type="SMART" id="SM00382"/>
    </source>
</evidence>